<evidence type="ECO:0000256" key="1">
    <source>
        <dbReference type="ARBA" id="ARBA00001274"/>
    </source>
</evidence>
<evidence type="ECO:0000256" key="7">
    <source>
        <dbReference type="ARBA" id="ARBA00025527"/>
    </source>
</evidence>
<dbReference type="GO" id="GO:0006567">
    <property type="term" value="P:L-threonine catabolic process"/>
    <property type="evidence" value="ECO:0007669"/>
    <property type="project" value="TreeGrafter"/>
</dbReference>
<dbReference type="InterPro" id="IPR001926">
    <property type="entry name" value="TrpB-like_PALP"/>
</dbReference>
<proteinExistence type="inferred from homology"/>
<comment type="cofactor">
    <cofactor evidence="2">
        <name>pyridoxal 5'-phosphate</name>
        <dbReference type="ChEBI" id="CHEBI:597326"/>
    </cofactor>
</comment>
<dbReference type="PROSITE" id="PS00165">
    <property type="entry name" value="DEHYDRATASE_SER_THR"/>
    <property type="match status" value="1"/>
</dbReference>
<name>A0A5J4KWI1_9CHLR</name>
<evidence type="ECO:0000256" key="8">
    <source>
        <dbReference type="ARBA" id="ARBA00031427"/>
    </source>
</evidence>
<feature type="domain" description="Tryptophan synthase beta chain-like PALP" evidence="9">
    <location>
        <begin position="16"/>
        <end position="299"/>
    </location>
</feature>
<comment type="caution">
    <text evidence="10">The sequence shown here is derived from an EMBL/GenBank/DDBJ whole genome shotgun (WGS) entry which is preliminary data.</text>
</comment>
<dbReference type="Proteomes" id="UP000326912">
    <property type="component" value="Unassembled WGS sequence"/>
</dbReference>
<dbReference type="InterPro" id="IPR050147">
    <property type="entry name" value="Ser/Thr_Dehydratase"/>
</dbReference>
<reference evidence="10 11" key="1">
    <citation type="submission" date="2019-10" db="EMBL/GenBank/DDBJ databases">
        <title>Dictyobacter vulcani sp. nov., within the class Ktedonobacteria, isolated from soil of volcanic Mt. Zao.</title>
        <authorList>
            <person name="Zheng Y."/>
            <person name="Wang C.M."/>
            <person name="Sakai Y."/>
            <person name="Abe K."/>
            <person name="Yokota A."/>
            <person name="Yabe S."/>
        </authorList>
    </citation>
    <scope>NUCLEOTIDE SEQUENCE [LARGE SCALE GENOMIC DNA]</scope>
    <source>
        <strain evidence="10 11">W12</strain>
    </source>
</reference>
<comment type="similarity">
    <text evidence="3">Belongs to the serine/threonine dehydratase family.</text>
</comment>
<dbReference type="InterPro" id="IPR000634">
    <property type="entry name" value="Ser/Thr_deHydtase_PyrdxlP-BS"/>
</dbReference>
<organism evidence="10 11">
    <name type="scientific">Dictyobacter vulcani</name>
    <dbReference type="NCBI Taxonomy" id="2607529"/>
    <lineage>
        <taxon>Bacteria</taxon>
        <taxon>Bacillati</taxon>
        <taxon>Chloroflexota</taxon>
        <taxon>Ktedonobacteria</taxon>
        <taxon>Ktedonobacterales</taxon>
        <taxon>Dictyobacteraceae</taxon>
        <taxon>Dictyobacter</taxon>
    </lineage>
</organism>
<dbReference type="Pfam" id="PF00291">
    <property type="entry name" value="PALP"/>
    <property type="match status" value="1"/>
</dbReference>
<dbReference type="InterPro" id="IPR036052">
    <property type="entry name" value="TrpB-like_PALP_sf"/>
</dbReference>
<dbReference type="GO" id="GO:0004794">
    <property type="term" value="F:threonine deaminase activity"/>
    <property type="evidence" value="ECO:0007669"/>
    <property type="project" value="UniProtKB-EC"/>
</dbReference>
<gene>
    <name evidence="10" type="ORF">KDW_50490</name>
</gene>
<dbReference type="NCBIfam" id="NF006094">
    <property type="entry name" value="PRK08246.1"/>
    <property type="match status" value="1"/>
</dbReference>
<comment type="catalytic activity">
    <reaction evidence="1">
        <text>L-threonine = 2-oxobutanoate + NH4(+)</text>
        <dbReference type="Rhea" id="RHEA:22108"/>
        <dbReference type="ChEBI" id="CHEBI:16763"/>
        <dbReference type="ChEBI" id="CHEBI:28938"/>
        <dbReference type="ChEBI" id="CHEBI:57926"/>
        <dbReference type="EC" id="4.3.1.19"/>
    </reaction>
</comment>
<dbReference type="GO" id="GO:0003941">
    <property type="term" value="F:L-serine ammonia-lyase activity"/>
    <property type="evidence" value="ECO:0007669"/>
    <property type="project" value="TreeGrafter"/>
</dbReference>
<dbReference type="PANTHER" id="PTHR48078:SF6">
    <property type="entry name" value="L-THREONINE DEHYDRATASE CATABOLIC TDCB"/>
    <property type="match status" value="1"/>
</dbReference>
<dbReference type="SUPFAM" id="SSF53686">
    <property type="entry name" value="Tryptophan synthase beta subunit-like PLP-dependent enzymes"/>
    <property type="match status" value="1"/>
</dbReference>
<evidence type="ECO:0000259" key="9">
    <source>
        <dbReference type="Pfam" id="PF00291"/>
    </source>
</evidence>
<keyword evidence="5" id="KW-0663">Pyridoxal phosphate</keyword>
<dbReference type="RefSeq" id="WP_151758595.1">
    <property type="nucleotide sequence ID" value="NZ_BKZW01000003.1"/>
</dbReference>
<keyword evidence="6" id="KW-0456">Lyase</keyword>
<dbReference type="GO" id="GO:0006565">
    <property type="term" value="P:L-serine catabolic process"/>
    <property type="evidence" value="ECO:0007669"/>
    <property type="project" value="TreeGrafter"/>
</dbReference>
<dbReference type="Gene3D" id="3.40.50.1100">
    <property type="match status" value="2"/>
</dbReference>
<evidence type="ECO:0000313" key="10">
    <source>
        <dbReference type="EMBL" id="GER90887.1"/>
    </source>
</evidence>
<dbReference type="CDD" id="cd01562">
    <property type="entry name" value="Thr-dehyd"/>
    <property type="match status" value="1"/>
</dbReference>
<evidence type="ECO:0000256" key="4">
    <source>
        <dbReference type="ARBA" id="ARBA00012096"/>
    </source>
</evidence>
<dbReference type="GO" id="GO:0009097">
    <property type="term" value="P:isoleucine biosynthetic process"/>
    <property type="evidence" value="ECO:0007669"/>
    <property type="project" value="TreeGrafter"/>
</dbReference>
<dbReference type="AlphaFoldDB" id="A0A5J4KWI1"/>
<accession>A0A5J4KWI1</accession>
<comment type="function">
    <text evidence="7">Catalyzes the anaerobic formation of alpha-ketobutyrate and ammonia from threonine in a two-step reaction. The first step involved a dehydration of threonine and a production of enamine intermediates (aminocrotonate), which tautomerizes to its imine form (iminobutyrate). Both intermediates are unstable and short-lived. The second step is the nonenzymatic hydrolysis of the enamine/imine intermediates to form 2-ketobutyrate and free ammonia. In the low water environment of the cell, the second step is accelerated by RidA.</text>
</comment>
<evidence type="ECO:0000256" key="6">
    <source>
        <dbReference type="ARBA" id="ARBA00023239"/>
    </source>
</evidence>
<keyword evidence="11" id="KW-1185">Reference proteome</keyword>
<sequence length="310" mass="33174">MVTKDDIEQAARRLDPYVRRTPVIALEKGIWNCTGHVFLKLEQLQHSGSFKARGAFNCLLSRPVPEAGVVAASGGNHGAAVAYAAQKLGHRAEIFVPEISSRIKVERLRAYGAQVHIGGATYADAWLASEEWAQQTGALVVHAYNQPEVIVGQGTVGYELAQQLPELDTLLVAVGGGGLISGIASWFQRSVRVIGVESEGTASMFQAFKARHPVDVEISGLAADALGARRVGELNFAIAQQYVDRMLLVNDTAIAQAQKTLWHDLRIIVEPSAAAGIAVLQTGLYCPAPDERVGVLLCGGNAQLEAFLSR</sequence>
<evidence type="ECO:0000256" key="2">
    <source>
        <dbReference type="ARBA" id="ARBA00001933"/>
    </source>
</evidence>
<dbReference type="GO" id="GO:0030170">
    <property type="term" value="F:pyridoxal phosphate binding"/>
    <property type="evidence" value="ECO:0007669"/>
    <property type="project" value="InterPro"/>
</dbReference>
<dbReference type="PANTHER" id="PTHR48078">
    <property type="entry name" value="THREONINE DEHYDRATASE, MITOCHONDRIAL-RELATED"/>
    <property type="match status" value="1"/>
</dbReference>
<evidence type="ECO:0000313" key="11">
    <source>
        <dbReference type="Proteomes" id="UP000326912"/>
    </source>
</evidence>
<evidence type="ECO:0000256" key="3">
    <source>
        <dbReference type="ARBA" id="ARBA00010869"/>
    </source>
</evidence>
<dbReference type="EC" id="4.3.1.19" evidence="4"/>
<dbReference type="EMBL" id="BKZW01000003">
    <property type="protein sequence ID" value="GER90887.1"/>
    <property type="molecule type" value="Genomic_DNA"/>
</dbReference>
<dbReference type="FunFam" id="3.40.50.1100:FF:000005">
    <property type="entry name" value="Threonine dehydratase catabolic"/>
    <property type="match status" value="1"/>
</dbReference>
<evidence type="ECO:0000256" key="5">
    <source>
        <dbReference type="ARBA" id="ARBA00022898"/>
    </source>
</evidence>
<protein>
    <recommendedName>
        <fullName evidence="4">threonine ammonia-lyase</fullName>
        <ecNumber evidence="4">4.3.1.19</ecNumber>
    </recommendedName>
    <alternativeName>
        <fullName evidence="8">Threonine deaminase</fullName>
    </alternativeName>
</protein>